<evidence type="ECO:0000256" key="1">
    <source>
        <dbReference type="ARBA" id="ARBA00004167"/>
    </source>
</evidence>
<evidence type="ECO:0000256" key="7">
    <source>
        <dbReference type="ARBA" id="ARBA00023136"/>
    </source>
</evidence>
<keyword evidence="8 11" id="KW-0675">Receptor</keyword>
<dbReference type="Pfam" id="PF00069">
    <property type="entry name" value="Pkinase"/>
    <property type="match status" value="1"/>
</dbReference>
<keyword evidence="4" id="KW-0732">Signal</keyword>
<accession>A0A2U1PS41</accession>
<dbReference type="InterPro" id="IPR000719">
    <property type="entry name" value="Prot_kinase_dom"/>
</dbReference>
<reference evidence="11 12" key="1">
    <citation type="journal article" date="2018" name="Mol. Plant">
        <title>The genome of Artemisia annua provides insight into the evolution of Asteraceae family and artemisinin biosynthesis.</title>
        <authorList>
            <person name="Shen Q."/>
            <person name="Zhang L."/>
            <person name="Liao Z."/>
            <person name="Wang S."/>
            <person name="Yan T."/>
            <person name="Shi P."/>
            <person name="Liu M."/>
            <person name="Fu X."/>
            <person name="Pan Q."/>
            <person name="Wang Y."/>
            <person name="Lv Z."/>
            <person name="Lu X."/>
            <person name="Zhang F."/>
            <person name="Jiang W."/>
            <person name="Ma Y."/>
            <person name="Chen M."/>
            <person name="Hao X."/>
            <person name="Li L."/>
            <person name="Tang Y."/>
            <person name="Lv G."/>
            <person name="Zhou Y."/>
            <person name="Sun X."/>
            <person name="Brodelius P.E."/>
            <person name="Rose J.K.C."/>
            <person name="Tang K."/>
        </authorList>
    </citation>
    <scope>NUCLEOTIDE SEQUENCE [LARGE SCALE GENOMIC DNA]</scope>
    <source>
        <strain evidence="12">cv. Huhao1</strain>
        <tissue evidence="11">Leaf</tissue>
    </source>
</reference>
<dbReference type="Proteomes" id="UP000245207">
    <property type="component" value="Unassembled WGS sequence"/>
</dbReference>
<gene>
    <name evidence="11" type="ORF">CTI12_AA083150</name>
</gene>
<evidence type="ECO:0000259" key="10">
    <source>
        <dbReference type="PROSITE" id="PS50011"/>
    </source>
</evidence>
<dbReference type="Gene3D" id="1.10.510.10">
    <property type="entry name" value="Transferase(Phosphotransferase) domain 1"/>
    <property type="match status" value="1"/>
</dbReference>
<dbReference type="AlphaFoldDB" id="A0A2U1PS41"/>
<feature type="domain" description="Protein kinase" evidence="10">
    <location>
        <begin position="1"/>
        <end position="191"/>
    </location>
</feature>
<keyword evidence="3" id="KW-0812">Transmembrane</keyword>
<dbReference type="PROSITE" id="PS50011">
    <property type="entry name" value="PROTEIN_KINASE_DOM"/>
    <property type="match status" value="1"/>
</dbReference>
<evidence type="ECO:0000313" key="11">
    <source>
        <dbReference type="EMBL" id="PWA88555.1"/>
    </source>
</evidence>
<dbReference type="PANTHER" id="PTHR47986">
    <property type="entry name" value="OSJNBA0070M12.3 PROTEIN"/>
    <property type="match status" value="1"/>
</dbReference>
<evidence type="ECO:0000256" key="4">
    <source>
        <dbReference type="ARBA" id="ARBA00022729"/>
    </source>
</evidence>
<keyword evidence="5" id="KW-0677">Repeat</keyword>
<evidence type="ECO:0000313" key="12">
    <source>
        <dbReference type="Proteomes" id="UP000245207"/>
    </source>
</evidence>
<dbReference type="InterPro" id="IPR052422">
    <property type="entry name" value="Auxin_Ser/Thr_Kinase"/>
</dbReference>
<dbReference type="GO" id="GO:0004672">
    <property type="term" value="F:protein kinase activity"/>
    <property type="evidence" value="ECO:0007669"/>
    <property type="project" value="InterPro"/>
</dbReference>
<proteinExistence type="predicted"/>
<keyword evidence="11" id="KW-0808">Transferase</keyword>
<keyword evidence="11" id="KW-0418">Kinase</keyword>
<evidence type="ECO:0000256" key="9">
    <source>
        <dbReference type="ARBA" id="ARBA00023180"/>
    </source>
</evidence>
<protein>
    <submittedName>
        <fullName evidence="11">Receptor-like kinase</fullName>
    </submittedName>
</protein>
<dbReference type="OrthoDB" id="1607253at2759"/>
<keyword evidence="9" id="KW-0325">Glycoprotein</keyword>
<keyword evidence="2" id="KW-0433">Leucine-rich repeat</keyword>
<evidence type="ECO:0000256" key="3">
    <source>
        <dbReference type="ARBA" id="ARBA00022692"/>
    </source>
</evidence>
<dbReference type="GO" id="GO:0016020">
    <property type="term" value="C:membrane"/>
    <property type="evidence" value="ECO:0007669"/>
    <property type="project" value="UniProtKB-SubCell"/>
</dbReference>
<keyword evidence="12" id="KW-1185">Reference proteome</keyword>
<dbReference type="STRING" id="35608.A0A2U1PS41"/>
<sequence length="323" mass="36622">MGRCGVPNDLIAFCSSKITYSITTNAFLQLDVRRGIEYLHSLALQSFIHRGLKQSNIILGDDMRAKVADFGLVKNTPDGNCEKFSVETKVAGTFGYLAREYAALYQSVSHSFESSEINNPDERCHLVSWFKMVWNHGHLNNTLVKLSSFLRVANIKLQIDCMYMAPLQGVISMDENTMPQSPIQVWNHGHLNNTLVKLSSFVRVADIKLEIDWISVTRSTVVDFKSNSFYLTYFWWHILRPWRTTCTGLEGQVVRDQLVGLLSSPQGVISMDENTMPQSPIQFSEFPWAYDIEEDWSALLKEVERGSCSGKKPAFNVCGLPDF</sequence>
<dbReference type="EMBL" id="PKPP01000803">
    <property type="protein sequence ID" value="PWA88555.1"/>
    <property type="molecule type" value="Genomic_DNA"/>
</dbReference>
<evidence type="ECO:0000256" key="8">
    <source>
        <dbReference type="ARBA" id="ARBA00023170"/>
    </source>
</evidence>
<comment type="caution">
    <text evidence="11">The sequence shown here is derived from an EMBL/GenBank/DDBJ whole genome shotgun (WGS) entry which is preliminary data.</text>
</comment>
<keyword evidence="7" id="KW-0472">Membrane</keyword>
<dbReference type="GO" id="GO:0005524">
    <property type="term" value="F:ATP binding"/>
    <property type="evidence" value="ECO:0007669"/>
    <property type="project" value="InterPro"/>
</dbReference>
<dbReference type="InterPro" id="IPR011009">
    <property type="entry name" value="Kinase-like_dom_sf"/>
</dbReference>
<dbReference type="PANTHER" id="PTHR47986:SF10">
    <property type="entry name" value="RECEPTOR-LIKE KINASE TMK4"/>
    <property type="match status" value="1"/>
</dbReference>
<evidence type="ECO:0000256" key="2">
    <source>
        <dbReference type="ARBA" id="ARBA00022614"/>
    </source>
</evidence>
<evidence type="ECO:0000256" key="6">
    <source>
        <dbReference type="ARBA" id="ARBA00022989"/>
    </source>
</evidence>
<name>A0A2U1PS41_ARTAN</name>
<dbReference type="SUPFAM" id="SSF56112">
    <property type="entry name" value="Protein kinase-like (PK-like)"/>
    <property type="match status" value="1"/>
</dbReference>
<comment type="subcellular location">
    <subcellularLocation>
        <location evidence="1">Membrane</location>
        <topology evidence="1">Single-pass membrane protein</topology>
    </subcellularLocation>
</comment>
<evidence type="ECO:0000256" key="5">
    <source>
        <dbReference type="ARBA" id="ARBA00022737"/>
    </source>
</evidence>
<organism evidence="11 12">
    <name type="scientific">Artemisia annua</name>
    <name type="common">Sweet wormwood</name>
    <dbReference type="NCBI Taxonomy" id="35608"/>
    <lineage>
        <taxon>Eukaryota</taxon>
        <taxon>Viridiplantae</taxon>
        <taxon>Streptophyta</taxon>
        <taxon>Embryophyta</taxon>
        <taxon>Tracheophyta</taxon>
        <taxon>Spermatophyta</taxon>
        <taxon>Magnoliopsida</taxon>
        <taxon>eudicotyledons</taxon>
        <taxon>Gunneridae</taxon>
        <taxon>Pentapetalae</taxon>
        <taxon>asterids</taxon>
        <taxon>campanulids</taxon>
        <taxon>Asterales</taxon>
        <taxon>Asteraceae</taxon>
        <taxon>Asteroideae</taxon>
        <taxon>Anthemideae</taxon>
        <taxon>Artemisiinae</taxon>
        <taxon>Artemisia</taxon>
    </lineage>
</organism>
<keyword evidence="6" id="KW-1133">Transmembrane helix</keyword>